<dbReference type="GO" id="GO:0016020">
    <property type="term" value="C:membrane"/>
    <property type="evidence" value="ECO:0007669"/>
    <property type="project" value="UniProtKB-SubCell"/>
</dbReference>
<evidence type="ECO:0000256" key="1">
    <source>
        <dbReference type="ARBA" id="ARBA00004141"/>
    </source>
</evidence>
<organism evidence="8 9">
    <name type="scientific">Desulfovibrio piger ATCC 29098</name>
    <dbReference type="NCBI Taxonomy" id="411464"/>
    <lineage>
        <taxon>Bacteria</taxon>
        <taxon>Pseudomonadati</taxon>
        <taxon>Thermodesulfobacteriota</taxon>
        <taxon>Desulfovibrionia</taxon>
        <taxon>Desulfovibrionales</taxon>
        <taxon>Desulfovibrionaceae</taxon>
        <taxon>Desulfovibrio</taxon>
    </lineage>
</organism>
<proteinExistence type="inferred from homology"/>
<dbReference type="SUPFAM" id="SSF103481">
    <property type="entry name" value="Multidrug resistance efflux transporter EmrE"/>
    <property type="match status" value="2"/>
</dbReference>
<name>B6WS66_9BACT</name>
<feature type="transmembrane region" description="Helical" evidence="6">
    <location>
        <begin position="254"/>
        <end position="272"/>
    </location>
</feature>
<feature type="domain" description="EamA" evidence="7">
    <location>
        <begin position="20"/>
        <end position="151"/>
    </location>
</feature>
<accession>B6WS66</accession>
<dbReference type="Proteomes" id="UP000003676">
    <property type="component" value="Unassembled WGS sequence"/>
</dbReference>
<comment type="similarity">
    <text evidence="2">Belongs to the EamA transporter family.</text>
</comment>
<feature type="transmembrane region" description="Helical" evidence="6">
    <location>
        <begin position="140"/>
        <end position="158"/>
    </location>
</feature>
<keyword evidence="3 6" id="KW-0812">Transmembrane</keyword>
<dbReference type="PANTHER" id="PTHR32322">
    <property type="entry name" value="INNER MEMBRANE TRANSPORTER"/>
    <property type="match status" value="1"/>
</dbReference>
<feature type="transmembrane region" description="Helical" evidence="6">
    <location>
        <begin position="278"/>
        <end position="296"/>
    </location>
</feature>
<feature type="transmembrane region" description="Helical" evidence="6">
    <location>
        <begin position="196"/>
        <end position="216"/>
    </location>
</feature>
<evidence type="ECO:0000256" key="3">
    <source>
        <dbReference type="ARBA" id="ARBA00022692"/>
    </source>
</evidence>
<feature type="transmembrane region" description="Helical" evidence="6">
    <location>
        <begin position="81"/>
        <end position="102"/>
    </location>
</feature>
<evidence type="ECO:0000256" key="4">
    <source>
        <dbReference type="ARBA" id="ARBA00022989"/>
    </source>
</evidence>
<feature type="transmembrane region" description="Helical" evidence="6">
    <location>
        <begin position="222"/>
        <end position="242"/>
    </location>
</feature>
<reference evidence="8 9" key="1">
    <citation type="submission" date="2008-10" db="EMBL/GenBank/DDBJ databases">
        <title>Draft genome sequence of Desulvovibrio piger (ATCC 29098).</title>
        <authorList>
            <person name="Sudarsanam P."/>
            <person name="Ley R."/>
            <person name="Guruge J."/>
            <person name="Turnbaugh P.J."/>
            <person name="Mahowald M."/>
            <person name="Liep D."/>
            <person name="Gordon J."/>
        </authorList>
    </citation>
    <scope>NUCLEOTIDE SEQUENCE [LARGE SCALE GENOMIC DNA]</scope>
    <source>
        <strain evidence="8 9">ATCC 29098</strain>
    </source>
</reference>
<dbReference type="InterPro" id="IPR037185">
    <property type="entry name" value="EmrE-like"/>
</dbReference>
<comment type="subcellular location">
    <subcellularLocation>
        <location evidence="1">Membrane</location>
        <topology evidence="1">Multi-pass membrane protein</topology>
    </subcellularLocation>
</comment>
<dbReference type="HOGENOM" id="CLU_033863_9_1_7"/>
<dbReference type="Pfam" id="PF00892">
    <property type="entry name" value="EamA"/>
    <property type="match status" value="2"/>
</dbReference>
<feature type="domain" description="EamA" evidence="7">
    <location>
        <begin position="165"/>
        <end position="295"/>
    </location>
</feature>
<dbReference type="PANTHER" id="PTHR32322:SF2">
    <property type="entry name" value="EAMA DOMAIN-CONTAINING PROTEIN"/>
    <property type="match status" value="1"/>
</dbReference>
<feature type="transmembrane region" description="Helical" evidence="6">
    <location>
        <begin position="108"/>
        <end position="128"/>
    </location>
</feature>
<evidence type="ECO:0000256" key="5">
    <source>
        <dbReference type="ARBA" id="ARBA00023136"/>
    </source>
</evidence>
<evidence type="ECO:0000313" key="8">
    <source>
        <dbReference type="EMBL" id="EEB34224.1"/>
    </source>
</evidence>
<gene>
    <name evidence="8" type="ORF">DESPIG_00912</name>
</gene>
<evidence type="ECO:0000259" key="7">
    <source>
        <dbReference type="Pfam" id="PF00892"/>
    </source>
</evidence>
<dbReference type="AlphaFoldDB" id="B6WS66"/>
<sequence length="303" mass="33097">MTLMAASLPSPVSPSTRRHGLILILLTVFAWSVIGLISKNCLAAGVSPLETAFWRAAIGAACFITHATLSRQIRIPLRHAALFTVFGFWAVGVFYAATLYAIKLSGAAMAVVLLYTAPVWVAMFSRFLFHEPITSRQCGIIALALAGTGMVCFSGGSLPGQTSWTGIACGLLISVCYASHYPFCRWWQDRYTPAPLYAFMQLGGAAVIFCLTPVSLDHSLSTWGWLLILGGFTGYFAFFCYAQALKRLGLVRTAVLCYLEPILSTIWVWLFWDEFFSPLGWAGSALVLAAVFWLNMDKSRAAS</sequence>
<dbReference type="eggNOG" id="COG0697">
    <property type="taxonomic scope" value="Bacteria"/>
</dbReference>
<dbReference type="EMBL" id="ABXU01000026">
    <property type="protein sequence ID" value="EEB34224.1"/>
    <property type="molecule type" value="Genomic_DNA"/>
</dbReference>
<evidence type="ECO:0000256" key="6">
    <source>
        <dbReference type="SAM" id="Phobius"/>
    </source>
</evidence>
<feature type="transmembrane region" description="Helical" evidence="6">
    <location>
        <begin position="21"/>
        <end position="46"/>
    </location>
</feature>
<dbReference type="STRING" id="901.DESPIGER_0846"/>
<comment type="caution">
    <text evidence="8">The sequence shown here is derived from an EMBL/GenBank/DDBJ whole genome shotgun (WGS) entry which is preliminary data.</text>
</comment>
<feature type="transmembrane region" description="Helical" evidence="6">
    <location>
        <begin position="164"/>
        <end position="184"/>
    </location>
</feature>
<keyword evidence="4 6" id="KW-1133">Transmembrane helix</keyword>
<reference evidence="8 9" key="2">
    <citation type="submission" date="2008-10" db="EMBL/GenBank/DDBJ databases">
        <authorList>
            <person name="Fulton L."/>
            <person name="Clifton S."/>
            <person name="Fulton B."/>
            <person name="Xu J."/>
            <person name="Minx P."/>
            <person name="Pepin K.H."/>
            <person name="Johnson M."/>
            <person name="Bhonagiri V."/>
            <person name="Nash W.E."/>
            <person name="Mardis E.R."/>
            <person name="Wilson R.K."/>
        </authorList>
    </citation>
    <scope>NUCLEOTIDE SEQUENCE [LARGE SCALE GENOMIC DNA]</scope>
    <source>
        <strain evidence="8 9">ATCC 29098</strain>
    </source>
</reference>
<keyword evidence="5 6" id="KW-0472">Membrane</keyword>
<evidence type="ECO:0000313" key="9">
    <source>
        <dbReference type="Proteomes" id="UP000003676"/>
    </source>
</evidence>
<dbReference type="InterPro" id="IPR000620">
    <property type="entry name" value="EamA_dom"/>
</dbReference>
<protein>
    <submittedName>
        <fullName evidence="8">Putative membrane protein</fullName>
    </submittedName>
</protein>
<dbReference type="InterPro" id="IPR050638">
    <property type="entry name" value="AA-Vitamin_Transporters"/>
</dbReference>
<dbReference type="Gene3D" id="1.10.3730.20">
    <property type="match status" value="1"/>
</dbReference>
<evidence type="ECO:0000256" key="2">
    <source>
        <dbReference type="ARBA" id="ARBA00007362"/>
    </source>
</evidence>